<name>A0A5K8AFF3_9BACT</name>
<evidence type="ECO:0000313" key="1">
    <source>
        <dbReference type="EMBL" id="BBO90664.1"/>
    </source>
</evidence>
<dbReference type="AlphaFoldDB" id="A0A5K8AFF3"/>
<protein>
    <submittedName>
        <fullName evidence="1">Uncharacterized protein</fullName>
    </submittedName>
</protein>
<evidence type="ECO:0000313" key="2">
    <source>
        <dbReference type="Proteomes" id="UP000422108"/>
    </source>
</evidence>
<reference evidence="1 2" key="1">
    <citation type="submission" date="2019-11" db="EMBL/GenBank/DDBJ databases">
        <title>Comparative genomics of hydrocarbon-degrading Desulfosarcina strains.</title>
        <authorList>
            <person name="Watanabe M."/>
            <person name="Kojima H."/>
            <person name="Fukui M."/>
        </authorList>
    </citation>
    <scope>NUCLEOTIDE SEQUENCE [LARGE SCALE GENOMIC DNA]</scope>
    <source>
        <strain evidence="2">oXyS1</strain>
    </source>
</reference>
<proteinExistence type="predicted"/>
<dbReference type="EMBL" id="AP021879">
    <property type="protein sequence ID" value="BBO90664.1"/>
    <property type="molecule type" value="Genomic_DNA"/>
</dbReference>
<dbReference type="Proteomes" id="UP000422108">
    <property type="component" value="Chromosome"/>
</dbReference>
<gene>
    <name evidence="1" type="ORF">DSCOOX_38440</name>
</gene>
<sequence>MLPLTFQGLVLPIGIRWKEMAALVTKPALRPVHVPTLAALDLRYQGTTAMAARR</sequence>
<keyword evidence="2" id="KW-1185">Reference proteome</keyword>
<organism evidence="1 2">
    <name type="scientific">Desulfosarcina ovata subsp. ovata</name>
    <dbReference type="NCBI Taxonomy" id="2752305"/>
    <lineage>
        <taxon>Bacteria</taxon>
        <taxon>Pseudomonadati</taxon>
        <taxon>Thermodesulfobacteriota</taxon>
        <taxon>Desulfobacteria</taxon>
        <taxon>Desulfobacterales</taxon>
        <taxon>Desulfosarcinaceae</taxon>
        <taxon>Desulfosarcina</taxon>
    </lineage>
</organism>
<accession>A0A5K8AFF3</accession>